<feature type="binding site" evidence="2">
    <location>
        <position position="221"/>
    </location>
    <ligand>
        <name>Mg(2+)</name>
        <dbReference type="ChEBI" id="CHEBI:18420"/>
        <label>3</label>
    </ligand>
</feature>
<feature type="binding site" evidence="2">
    <location>
        <position position="86"/>
    </location>
    <ligand>
        <name>Mg(2+)</name>
        <dbReference type="ChEBI" id="CHEBI:18420"/>
        <label>2</label>
    </ligand>
</feature>
<dbReference type="GO" id="GO:0005524">
    <property type="term" value="F:ATP binding"/>
    <property type="evidence" value="ECO:0007669"/>
    <property type="project" value="UniProtKB-UniRule"/>
</dbReference>
<dbReference type="CDD" id="cd02194">
    <property type="entry name" value="ThiL"/>
    <property type="match status" value="1"/>
</dbReference>
<dbReference type="PIRSF" id="PIRSF005303">
    <property type="entry name" value="Thiam_monoph_kin"/>
    <property type="match status" value="1"/>
</dbReference>
<comment type="catalytic activity">
    <reaction evidence="2">
        <text>thiamine phosphate + ATP = thiamine diphosphate + ADP</text>
        <dbReference type="Rhea" id="RHEA:15913"/>
        <dbReference type="ChEBI" id="CHEBI:30616"/>
        <dbReference type="ChEBI" id="CHEBI:37575"/>
        <dbReference type="ChEBI" id="CHEBI:58937"/>
        <dbReference type="ChEBI" id="CHEBI:456216"/>
        <dbReference type="EC" id="2.7.4.16"/>
    </reaction>
</comment>
<dbReference type="InterPro" id="IPR036921">
    <property type="entry name" value="PurM-like_N_sf"/>
</dbReference>
<comment type="pathway">
    <text evidence="2">Cofactor biosynthesis; thiamine diphosphate biosynthesis; thiamine diphosphate from thiamine phosphate: step 1/1.</text>
</comment>
<organism evidence="5 6">
    <name type="scientific">Psychrobacter immobilis</name>
    <dbReference type="NCBI Taxonomy" id="498"/>
    <lineage>
        <taxon>Bacteria</taxon>
        <taxon>Pseudomonadati</taxon>
        <taxon>Pseudomonadota</taxon>
        <taxon>Gammaproteobacteria</taxon>
        <taxon>Moraxellales</taxon>
        <taxon>Moraxellaceae</taxon>
        <taxon>Psychrobacter</taxon>
    </lineage>
</organism>
<keyword evidence="2" id="KW-0808">Transferase</keyword>
<comment type="similarity">
    <text evidence="2">Belongs to the thiamine-monophosphate kinase family.</text>
</comment>
<feature type="binding site" evidence="2">
    <location>
        <begin position="134"/>
        <end position="135"/>
    </location>
    <ligand>
        <name>ATP</name>
        <dbReference type="ChEBI" id="CHEBI:30616"/>
    </ligand>
</feature>
<dbReference type="GO" id="GO:0009228">
    <property type="term" value="P:thiamine biosynthetic process"/>
    <property type="evidence" value="ECO:0007669"/>
    <property type="project" value="UniProtKB-KW"/>
</dbReference>
<evidence type="ECO:0000313" key="6">
    <source>
        <dbReference type="Proteomes" id="UP000245655"/>
    </source>
</evidence>
<reference evidence="5 6" key="1">
    <citation type="submission" date="2018-05" db="EMBL/GenBank/DDBJ databases">
        <title>Genomic Encyclopedia of Type Strains, Phase IV (KMG-IV): sequencing the most valuable type-strain genomes for metagenomic binning, comparative biology and taxonomic classification.</title>
        <authorList>
            <person name="Goeker M."/>
        </authorList>
    </citation>
    <scope>NUCLEOTIDE SEQUENCE [LARGE SCALE GENOMIC DNA]</scope>
    <source>
        <strain evidence="5 6">DSM 7229</strain>
    </source>
</reference>
<name>A0A2V1ZSR1_PSYIM</name>
<dbReference type="NCBIfam" id="TIGR01379">
    <property type="entry name" value="thiL"/>
    <property type="match status" value="1"/>
</dbReference>
<comment type="caution">
    <text evidence="5">The sequence shown here is derived from an EMBL/GenBank/DDBJ whole genome shotgun (WGS) entry which is preliminary data.</text>
</comment>
<feature type="domain" description="PurM-like N-terminal" evidence="3">
    <location>
        <begin position="34"/>
        <end position="151"/>
    </location>
</feature>
<comment type="caution">
    <text evidence="2">Lacks conserved residue(s) required for the propagation of feature annotation.</text>
</comment>
<dbReference type="Gene3D" id="3.30.1330.10">
    <property type="entry name" value="PurM-like, N-terminal domain"/>
    <property type="match status" value="1"/>
</dbReference>
<feature type="binding site" evidence="2">
    <location>
        <position position="135"/>
    </location>
    <ligand>
        <name>Mg(2+)</name>
        <dbReference type="ChEBI" id="CHEBI:18420"/>
        <label>1</label>
    </ligand>
</feature>
<keyword evidence="1 2" id="KW-0784">Thiamine biosynthesis</keyword>
<dbReference type="HAMAP" id="MF_02128">
    <property type="entry name" value="TMP_kinase"/>
    <property type="match status" value="1"/>
</dbReference>
<dbReference type="GeneID" id="60255879"/>
<keyword evidence="6" id="KW-1185">Reference proteome</keyword>
<dbReference type="GO" id="GO:0009229">
    <property type="term" value="P:thiamine diphosphate biosynthetic process"/>
    <property type="evidence" value="ECO:0007669"/>
    <property type="project" value="UniProtKB-UniRule"/>
</dbReference>
<feature type="binding site" evidence="2">
    <location>
        <position position="60"/>
    </location>
    <ligand>
        <name>substrate</name>
    </ligand>
</feature>
<dbReference type="UniPathway" id="UPA00060">
    <property type="reaction ID" value="UER00142"/>
</dbReference>
<dbReference type="InterPro" id="IPR016188">
    <property type="entry name" value="PurM-like_N"/>
</dbReference>
<feature type="binding site" evidence="2">
    <location>
        <position position="53"/>
    </location>
    <ligand>
        <name>Mg(2+)</name>
        <dbReference type="ChEBI" id="CHEBI:18420"/>
        <label>2</label>
    </ligand>
</feature>
<gene>
    <name evidence="2" type="primary">thiL</name>
    <name evidence="5" type="ORF">C8D84_11363</name>
</gene>
<dbReference type="GO" id="GO:0000287">
    <property type="term" value="F:magnesium ion binding"/>
    <property type="evidence" value="ECO:0007669"/>
    <property type="project" value="UniProtKB-UniRule"/>
</dbReference>
<evidence type="ECO:0000259" key="3">
    <source>
        <dbReference type="Pfam" id="PF00586"/>
    </source>
</evidence>
<feature type="binding site" evidence="2">
    <location>
        <position position="161"/>
    </location>
    <ligand>
        <name>ATP</name>
        <dbReference type="ChEBI" id="CHEBI:30616"/>
    </ligand>
</feature>
<dbReference type="SUPFAM" id="SSF55326">
    <property type="entry name" value="PurM N-terminal domain-like"/>
    <property type="match status" value="1"/>
</dbReference>
<feature type="binding site" evidence="2">
    <location>
        <position position="224"/>
    </location>
    <ligand>
        <name>Mg(2+)</name>
        <dbReference type="ChEBI" id="CHEBI:18420"/>
        <label>5</label>
    </ligand>
</feature>
<keyword evidence="2" id="KW-0460">Magnesium</keyword>
<comment type="miscellaneous">
    <text evidence="2">Reaction mechanism of ThiL seems to utilize a direct, inline transfer of the gamma-phosphate of ATP to TMP rather than a phosphorylated enzyme intermediate.</text>
</comment>
<dbReference type="EC" id="2.7.4.16" evidence="2"/>
<keyword evidence="2 5" id="KW-0418">Kinase</keyword>
<protein>
    <recommendedName>
        <fullName evidence="2">Thiamine-monophosphate kinase</fullName>
        <shortName evidence="2">TMP kinase</shortName>
        <shortName evidence="2">Thiamine-phosphate kinase</shortName>
        <ecNumber evidence="2">2.7.4.16</ecNumber>
    </recommendedName>
</protein>
<proteinExistence type="inferred from homology"/>
<evidence type="ECO:0000256" key="1">
    <source>
        <dbReference type="ARBA" id="ARBA00022977"/>
    </source>
</evidence>
<dbReference type="GO" id="GO:0009030">
    <property type="term" value="F:thiamine-phosphate kinase activity"/>
    <property type="evidence" value="ECO:0007669"/>
    <property type="project" value="UniProtKB-UniRule"/>
</dbReference>
<dbReference type="EMBL" id="QGGM01000013">
    <property type="protein sequence ID" value="PWK08324.1"/>
    <property type="molecule type" value="Genomic_DNA"/>
</dbReference>
<feature type="binding site" evidence="2">
    <location>
        <position position="341"/>
    </location>
    <ligand>
        <name>substrate</name>
    </ligand>
</feature>
<comment type="function">
    <text evidence="2">Catalyzes the ATP-dependent phosphorylation of thiamine-monophosphate (TMP) to form thiamine-pyrophosphate (TPP), the active form of vitamin B1.</text>
</comment>
<dbReference type="SUPFAM" id="SSF56042">
    <property type="entry name" value="PurM C-terminal domain-like"/>
    <property type="match status" value="1"/>
</dbReference>
<dbReference type="PANTHER" id="PTHR30270:SF0">
    <property type="entry name" value="THIAMINE-MONOPHOSPHATE KINASE"/>
    <property type="match status" value="1"/>
</dbReference>
<dbReference type="InterPro" id="IPR036676">
    <property type="entry name" value="PurM-like_C_sf"/>
</dbReference>
<feature type="binding site" evidence="2">
    <location>
        <position position="86"/>
    </location>
    <ligand>
        <name>Mg(2+)</name>
        <dbReference type="ChEBI" id="CHEBI:18420"/>
        <label>3</label>
    </ligand>
</feature>
<dbReference type="Pfam" id="PF02769">
    <property type="entry name" value="AIRS_C"/>
    <property type="match status" value="1"/>
</dbReference>
<feature type="binding site" evidence="2">
    <location>
        <position position="53"/>
    </location>
    <ligand>
        <name>Mg(2+)</name>
        <dbReference type="ChEBI" id="CHEBI:18420"/>
        <label>1</label>
    </ligand>
</feature>
<keyword evidence="2" id="KW-0547">Nucleotide-binding</keyword>
<evidence type="ECO:0000259" key="4">
    <source>
        <dbReference type="Pfam" id="PF02769"/>
    </source>
</evidence>
<dbReference type="AlphaFoldDB" id="A0A2V1ZSR1"/>
<dbReference type="RefSeq" id="WP_109592016.1">
    <property type="nucleotide sequence ID" value="NZ_CAJGZY010000014.1"/>
</dbReference>
<dbReference type="InterPro" id="IPR006283">
    <property type="entry name" value="ThiL-like"/>
</dbReference>
<evidence type="ECO:0000256" key="2">
    <source>
        <dbReference type="HAMAP-Rule" id="MF_02128"/>
    </source>
</evidence>
<evidence type="ECO:0000313" key="5">
    <source>
        <dbReference type="EMBL" id="PWK08324.1"/>
    </source>
</evidence>
<feature type="binding site" evidence="2">
    <location>
        <position position="271"/>
    </location>
    <ligand>
        <name>substrate</name>
    </ligand>
</feature>
<feature type="binding site" evidence="2">
    <location>
        <position position="223"/>
    </location>
    <ligand>
        <name>ATP</name>
        <dbReference type="ChEBI" id="CHEBI:30616"/>
    </ligand>
</feature>
<accession>A0A2V1ZSR1</accession>
<dbReference type="InterPro" id="IPR010918">
    <property type="entry name" value="PurM-like_C_dom"/>
</dbReference>
<feature type="binding site" evidence="2">
    <location>
        <position position="36"/>
    </location>
    <ligand>
        <name>Mg(2+)</name>
        <dbReference type="ChEBI" id="CHEBI:18420"/>
        <label>4</label>
    </ligand>
</feature>
<dbReference type="Proteomes" id="UP000245655">
    <property type="component" value="Unassembled WGS sequence"/>
</dbReference>
<sequence length="346" mass="36737">MNEFELIERIFAQMQAAPSLSNTAEAHNIEKGIGDDAAVMSLPAGAHLVSCIDTLVQGRHFSADWNDVNELAFQIGYKAVAVNVSDIAAMGATPHSILLALALPERLANEQWLTEFAKGLFHACQLFGITLIGGDTTRSDRLVLSVSAQGLLAANIPAVYRSGAQVGDKIYVSGSLGDAAYALQHPNTAIGIELAHRLHMPTPRIALGAAVATIGATSMIDISDGLYQDLGHICEQSAVGMRIHLEHLPTSKALSSVGLSERLLCQLAGGDDYELAFTLPAHIEPPIDNNSDTPVTCIGEVIAANKADTAKNVRPEIFYQGLAVTPTHPAPFTTWPNLTGYQHFAG</sequence>
<feature type="domain" description="PurM-like C-terminal" evidence="4">
    <location>
        <begin position="165"/>
        <end position="254"/>
    </location>
</feature>
<dbReference type="PANTHER" id="PTHR30270">
    <property type="entry name" value="THIAMINE-MONOPHOSPHATE KINASE"/>
    <property type="match status" value="1"/>
</dbReference>
<keyword evidence="2" id="KW-0067">ATP-binding</keyword>
<dbReference type="Gene3D" id="3.90.650.10">
    <property type="entry name" value="PurM-like C-terminal domain"/>
    <property type="match status" value="1"/>
</dbReference>
<keyword evidence="2" id="KW-0479">Metal-binding</keyword>
<feature type="binding site" evidence="2">
    <location>
        <position position="86"/>
    </location>
    <ligand>
        <name>Mg(2+)</name>
        <dbReference type="ChEBI" id="CHEBI:18420"/>
        <label>4</label>
    </ligand>
</feature>
<dbReference type="Pfam" id="PF00586">
    <property type="entry name" value="AIRS"/>
    <property type="match status" value="1"/>
</dbReference>
<feature type="binding site" evidence="2">
    <location>
        <position position="36"/>
    </location>
    <ligand>
        <name>Mg(2+)</name>
        <dbReference type="ChEBI" id="CHEBI:18420"/>
        <label>3</label>
    </ligand>
</feature>